<feature type="region of interest" description="Disordered" evidence="1">
    <location>
        <begin position="1"/>
        <end position="46"/>
    </location>
</feature>
<comment type="caution">
    <text evidence="2">The sequence shown here is derived from an EMBL/GenBank/DDBJ whole genome shotgun (WGS) entry which is preliminary data.</text>
</comment>
<organism evidence="2 3">
    <name type="scientific">Paraglomus brasilianum</name>
    <dbReference type="NCBI Taxonomy" id="144538"/>
    <lineage>
        <taxon>Eukaryota</taxon>
        <taxon>Fungi</taxon>
        <taxon>Fungi incertae sedis</taxon>
        <taxon>Mucoromycota</taxon>
        <taxon>Glomeromycotina</taxon>
        <taxon>Glomeromycetes</taxon>
        <taxon>Paraglomerales</taxon>
        <taxon>Paraglomeraceae</taxon>
        <taxon>Paraglomus</taxon>
    </lineage>
</organism>
<proteinExistence type="predicted"/>
<protein>
    <submittedName>
        <fullName evidence="2">6618_t:CDS:1</fullName>
    </submittedName>
</protein>
<dbReference type="Proteomes" id="UP000789739">
    <property type="component" value="Unassembled WGS sequence"/>
</dbReference>
<name>A0A9N8W365_9GLOM</name>
<evidence type="ECO:0000313" key="3">
    <source>
        <dbReference type="Proteomes" id="UP000789739"/>
    </source>
</evidence>
<reference evidence="2" key="1">
    <citation type="submission" date="2021-06" db="EMBL/GenBank/DDBJ databases">
        <authorList>
            <person name="Kallberg Y."/>
            <person name="Tangrot J."/>
            <person name="Rosling A."/>
        </authorList>
    </citation>
    <scope>NUCLEOTIDE SEQUENCE</scope>
    <source>
        <strain evidence="2">BR232B</strain>
    </source>
</reference>
<evidence type="ECO:0000256" key="1">
    <source>
        <dbReference type="SAM" id="MobiDB-lite"/>
    </source>
</evidence>
<keyword evidence="3" id="KW-1185">Reference proteome</keyword>
<dbReference type="AlphaFoldDB" id="A0A9N8W365"/>
<evidence type="ECO:0000313" key="2">
    <source>
        <dbReference type="EMBL" id="CAG8470498.1"/>
    </source>
</evidence>
<accession>A0A9N8W365</accession>
<sequence length="46" mass="4945">MLSDAITAKLSKERGERINVTGINHKPKTSPLPKATEKNSAIVADL</sequence>
<gene>
    <name evidence="2" type="ORF">PBRASI_LOCUS1046</name>
</gene>
<dbReference type="EMBL" id="CAJVPI010000062">
    <property type="protein sequence ID" value="CAG8470498.1"/>
    <property type="molecule type" value="Genomic_DNA"/>
</dbReference>